<sequence>MGKKNWINWAEFAFGVWVLASPWILGYWKITSALWSQVVVGVLLMLLSLWEIVGTEDHDEQR</sequence>
<organism evidence="3 4">
    <name type="scientific">Candidatus Harrisonbacteria bacterium RIFOXYA1_FULL_48_8</name>
    <dbReference type="NCBI Taxonomy" id="1798411"/>
    <lineage>
        <taxon>Bacteria</taxon>
        <taxon>Candidatus Harrisoniibacteriota</taxon>
    </lineage>
</organism>
<proteinExistence type="predicted"/>
<reference evidence="3 4" key="1">
    <citation type="journal article" date="2016" name="Nat. Commun.">
        <title>Thousands of microbial genomes shed light on interconnected biogeochemical processes in an aquifer system.</title>
        <authorList>
            <person name="Anantharaman K."/>
            <person name="Brown C.T."/>
            <person name="Hug L.A."/>
            <person name="Sharon I."/>
            <person name="Castelle C.J."/>
            <person name="Probst A.J."/>
            <person name="Thomas B.C."/>
            <person name="Singh A."/>
            <person name="Wilkins M.J."/>
            <person name="Karaoz U."/>
            <person name="Brodie E.L."/>
            <person name="Williams K.H."/>
            <person name="Hubbard S.S."/>
            <person name="Banfield J.F."/>
        </authorList>
    </citation>
    <scope>NUCLEOTIDE SEQUENCE [LARGE SCALE GENOMIC DNA]</scope>
</reference>
<feature type="transmembrane region" description="Helical" evidence="1">
    <location>
        <begin position="7"/>
        <end position="28"/>
    </location>
</feature>
<dbReference type="Pfam" id="PF03779">
    <property type="entry name" value="SPW"/>
    <property type="match status" value="1"/>
</dbReference>
<dbReference type="EMBL" id="MHJN01000034">
    <property type="protein sequence ID" value="OGY68244.1"/>
    <property type="molecule type" value="Genomic_DNA"/>
</dbReference>
<comment type="caution">
    <text evidence="3">The sequence shown here is derived from an EMBL/GenBank/DDBJ whole genome shotgun (WGS) entry which is preliminary data.</text>
</comment>
<feature type="transmembrane region" description="Helical" evidence="1">
    <location>
        <begin position="34"/>
        <end position="53"/>
    </location>
</feature>
<name>A0A1G1ZUL1_9BACT</name>
<dbReference type="InterPro" id="IPR005530">
    <property type="entry name" value="SPW"/>
</dbReference>
<evidence type="ECO:0000259" key="2">
    <source>
        <dbReference type="Pfam" id="PF03779"/>
    </source>
</evidence>
<dbReference type="AlphaFoldDB" id="A0A1G1ZUL1"/>
<keyword evidence="1" id="KW-0472">Membrane</keyword>
<dbReference type="Proteomes" id="UP000176626">
    <property type="component" value="Unassembled WGS sequence"/>
</dbReference>
<gene>
    <name evidence="3" type="ORF">A2214_00750</name>
</gene>
<evidence type="ECO:0000313" key="4">
    <source>
        <dbReference type="Proteomes" id="UP000176626"/>
    </source>
</evidence>
<keyword evidence="1" id="KW-1133">Transmembrane helix</keyword>
<evidence type="ECO:0000313" key="3">
    <source>
        <dbReference type="EMBL" id="OGY68244.1"/>
    </source>
</evidence>
<protein>
    <recommendedName>
        <fullName evidence="2">SPW repeat-containing integral membrane domain-containing protein</fullName>
    </recommendedName>
</protein>
<keyword evidence="1" id="KW-0812">Transmembrane</keyword>
<accession>A0A1G1ZUL1</accession>
<feature type="domain" description="SPW repeat-containing integral membrane" evidence="2">
    <location>
        <begin position="6"/>
        <end position="55"/>
    </location>
</feature>
<evidence type="ECO:0000256" key="1">
    <source>
        <dbReference type="SAM" id="Phobius"/>
    </source>
</evidence>